<proteinExistence type="predicted"/>
<feature type="transmembrane region" description="Helical" evidence="1">
    <location>
        <begin position="604"/>
        <end position="625"/>
    </location>
</feature>
<evidence type="ECO:0000256" key="1">
    <source>
        <dbReference type="SAM" id="Phobius"/>
    </source>
</evidence>
<feature type="domain" description="Fungal lipase-type" evidence="3">
    <location>
        <begin position="896"/>
        <end position="1036"/>
    </location>
</feature>
<feature type="transmembrane region" description="Helical" evidence="1">
    <location>
        <begin position="516"/>
        <end position="541"/>
    </location>
</feature>
<feature type="transmembrane region" description="Helical" evidence="1">
    <location>
        <begin position="471"/>
        <end position="495"/>
    </location>
</feature>
<dbReference type="Gene3D" id="3.40.50.1820">
    <property type="entry name" value="alpha/beta hydrolase"/>
    <property type="match status" value="1"/>
</dbReference>
<feature type="transmembrane region" description="Helical" evidence="1">
    <location>
        <begin position="684"/>
        <end position="702"/>
    </location>
</feature>
<feature type="chain" id="PRO_5004842833" description="Fungal lipase-type domain-containing protein" evidence="2">
    <location>
        <begin position="26"/>
        <end position="1142"/>
    </location>
</feature>
<dbReference type="CDD" id="cd00519">
    <property type="entry name" value="Lipase_3"/>
    <property type="match status" value="1"/>
</dbReference>
<sequence length="1142" mass="126725">MKHGAVVVVTGWLVLMTVVSNLAKAETTTSPPWEPSTCGGNLLAKSSEFGCGLERCRCWPYVSKCDPSLGCDGSPVGASRCQGQCRLTALGHVLNILRWLFVLGCPAIVFGYHILKVHTTTLRSSEDEHKGDIDGQRTDDLEAMLHQEQILDVVLNQVEQQRRMMGRVLWRVLHPLATKDEVAARRHDRPRRRRQGGSYFGDAFMNLHTPSTDKLAAVAFPPEADEVEPTNQLEEYIDLGKLHTGHRTHGAYVININAQIYLETMHENVMPSLLIVIFVMSVATFIAAFNPISLASTSVEVSPWTCVSGAGQNCSSFSWTSTNDTAVVPTLSNLRPHQLYHVRFQHPQLPQVPNVLLLELHVDSSHGRSFLHDGGWLYQVNLSSIVSASYTTSQDQPLVVRYVNKLTTTCSSTECGAIPLAAVYLQRFGASQSDVRSRHLDIQLAFLSHSSIPPLEQLPFRLVLTADQDSGAWATVTIRCLLGTFTAAYLVHFLVSLNAHMVRRDRPHDAISPQSLYFRLWGHLSLERHVMVLLLLVLAVHHNPLMLIPTTPWFGPPSHTYMVFRNVWETIMYVVLLGSLLVLLDCYRKDCRAFSNGASLDLDWLFLVKLALAAGVVVLRVSLSLSLEGLFDATVNVAQWVAVVDLLLLVAGFSVFCTVVAIVHRVLDAQRYSQTRYLSLSFRYLTVIAFAILAVLLLNTAFSSTYAPVSTTKSTDLTATPVLVEVATALFVYFAVLAFYPPNQVEPGLIPRGYVIRERRQYVHTPQELSPTAVASSSPPLPTTVAAALMPMSALSRTSTLLRRLPAFRAKASSKPHRLFCIETACLLMNCARHAYYRSSLNLPVDQDGGVVAYPATAYVNQTALVRDGLEESMVLHDDATDTNCLVLHSDCKIIFAFRGTDSKANVKTDLEIKLEPVPWLPPLGETPFVHRGFLTAYASVREKCHAALHELLRRYTAHGIDPESVQIYCTGHSLGGALATLASIDLKLSFNRDVILYNYGSPRVGTHSFSRFFNSKMPLAFRLVNEGDIICGLPQRVTSTCFGQDKKFYKHIGTEVVMDGKVNGDFLIRPTFAEKNLIVEGRKKPGRHYLKGYTENLAMILDCSLQSERMLGDFRVQNALEEALYHDDSADDDATSPDVMY</sequence>
<dbReference type="SUPFAM" id="SSF53474">
    <property type="entry name" value="alpha/beta-Hydrolases"/>
    <property type="match status" value="1"/>
</dbReference>
<dbReference type="OrthoDB" id="426718at2759"/>
<dbReference type="Pfam" id="PF01764">
    <property type="entry name" value="Lipase_3"/>
    <property type="match status" value="1"/>
</dbReference>
<dbReference type="VEuPathDB" id="FungiDB:H257_03557"/>
<evidence type="ECO:0000313" key="4">
    <source>
        <dbReference type="EMBL" id="ETV84310.1"/>
    </source>
</evidence>
<evidence type="ECO:0000256" key="2">
    <source>
        <dbReference type="SAM" id="SignalP"/>
    </source>
</evidence>
<accession>W4GX60</accession>
<dbReference type="GO" id="GO:0006629">
    <property type="term" value="P:lipid metabolic process"/>
    <property type="evidence" value="ECO:0007669"/>
    <property type="project" value="InterPro"/>
</dbReference>
<dbReference type="GeneID" id="20805553"/>
<dbReference type="PANTHER" id="PTHR45856:SF24">
    <property type="entry name" value="FUNGAL LIPASE-LIKE DOMAIN-CONTAINING PROTEIN"/>
    <property type="match status" value="1"/>
</dbReference>
<dbReference type="EMBL" id="KI913119">
    <property type="protein sequence ID" value="ETV84310.1"/>
    <property type="molecule type" value="Genomic_DNA"/>
</dbReference>
<organism evidence="4">
    <name type="scientific">Aphanomyces astaci</name>
    <name type="common">Crayfish plague agent</name>
    <dbReference type="NCBI Taxonomy" id="112090"/>
    <lineage>
        <taxon>Eukaryota</taxon>
        <taxon>Sar</taxon>
        <taxon>Stramenopiles</taxon>
        <taxon>Oomycota</taxon>
        <taxon>Saprolegniomycetes</taxon>
        <taxon>Saprolegniales</taxon>
        <taxon>Verrucalvaceae</taxon>
        <taxon>Aphanomyces</taxon>
    </lineage>
</organism>
<dbReference type="AlphaFoldDB" id="W4GX60"/>
<gene>
    <name evidence="4" type="ORF">H257_03557</name>
</gene>
<dbReference type="PANTHER" id="PTHR45856">
    <property type="entry name" value="ALPHA/BETA-HYDROLASES SUPERFAMILY PROTEIN"/>
    <property type="match status" value="1"/>
</dbReference>
<evidence type="ECO:0000259" key="3">
    <source>
        <dbReference type="Pfam" id="PF01764"/>
    </source>
</evidence>
<name>W4GX60_APHAT</name>
<dbReference type="InterPro" id="IPR051218">
    <property type="entry name" value="Sec_MonoDiacylglyc_Lipase"/>
</dbReference>
<feature type="transmembrane region" description="Helical" evidence="1">
    <location>
        <begin position="637"/>
        <end position="663"/>
    </location>
</feature>
<feature type="transmembrane region" description="Helical" evidence="1">
    <location>
        <begin position="269"/>
        <end position="289"/>
    </location>
</feature>
<keyword evidence="2" id="KW-0732">Signal</keyword>
<keyword evidence="1" id="KW-0472">Membrane</keyword>
<keyword evidence="1" id="KW-0812">Transmembrane</keyword>
<feature type="signal peptide" evidence="2">
    <location>
        <begin position="1"/>
        <end position="25"/>
    </location>
</feature>
<dbReference type="RefSeq" id="XP_009826002.1">
    <property type="nucleotide sequence ID" value="XM_009827700.1"/>
</dbReference>
<keyword evidence="1" id="KW-1133">Transmembrane helix</keyword>
<dbReference type="InterPro" id="IPR002921">
    <property type="entry name" value="Fungal_lipase-type"/>
</dbReference>
<feature type="transmembrane region" description="Helical" evidence="1">
    <location>
        <begin position="561"/>
        <end position="584"/>
    </location>
</feature>
<feature type="transmembrane region" description="Helical" evidence="1">
    <location>
        <begin position="96"/>
        <end position="115"/>
    </location>
</feature>
<feature type="transmembrane region" description="Helical" evidence="1">
    <location>
        <begin position="722"/>
        <end position="740"/>
    </location>
</feature>
<dbReference type="InterPro" id="IPR029058">
    <property type="entry name" value="AB_hydrolase_fold"/>
</dbReference>
<protein>
    <recommendedName>
        <fullName evidence="3">Fungal lipase-type domain-containing protein</fullName>
    </recommendedName>
</protein>
<reference evidence="4" key="1">
    <citation type="submission" date="2013-12" db="EMBL/GenBank/DDBJ databases">
        <title>The Genome Sequence of Aphanomyces astaci APO3.</title>
        <authorList>
            <consortium name="The Broad Institute Genomics Platform"/>
            <person name="Russ C."/>
            <person name="Tyler B."/>
            <person name="van West P."/>
            <person name="Dieguez-Uribeondo J."/>
            <person name="Young S.K."/>
            <person name="Zeng Q."/>
            <person name="Gargeya S."/>
            <person name="Fitzgerald M."/>
            <person name="Abouelleil A."/>
            <person name="Alvarado L."/>
            <person name="Chapman S.B."/>
            <person name="Gainer-Dewar J."/>
            <person name="Goldberg J."/>
            <person name="Griggs A."/>
            <person name="Gujja S."/>
            <person name="Hansen M."/>
            <person name="Howarth C."/>
            <person name="Imamovic A."/>
            <person name="Ireland A."/>
            <person name="Larimer J."/>
            <person name="McCowan C."/>
            <person name="Murphy C."/>
            <person name="Pearson M."/>
            <person name="Poon T.W."/>
            <person name="Priest M."/>
            <person name="Roberts A."/>
            <person name="Saif S."/>
            <person name="Shea T."/>
            <person name="Sykes S."/>
            <person name="Wortman J."/>
            <person name="Nusbaum C."/>
            <person name="Birren B."/>
        </authorList>
    </citation>
    <scope>NUCLEOTIDE SEQUENCE [LARGE SCALE GENOMIC DNA]</scope>
    <source>
        <strain evidence="4">APO3</strain>
    </source>
</reference>